<dbReference type="InterPro" id="IPR000944">
    <property type="entry name" value="Tscrpt_reg_Rrf2"/>
</dbReference>
<dbReference type="FunFam" id="1.10.10.10:FF:000138">
    <property type="entry name" value="Rrf2 family transcriptional regulator"/>
    <property type="match status" value="1"/>
</dbReference>
<dbReference type="InterPro" id="IPR036390">
    <property type="entry name" value="WH_DNA-bd_sf"/>
</dbReference>
<dbReference type="Gene3D" id="1.10.10.10">
    <property type="entry name" value="Winged helix-like DNA-binding domain superfamily/Winged helix DNA-binding domain"/>
    <property type="match status" value="1"/>
</dbReference>
<dbReference type="PROSITE" id="PS51197">
    <property type="entry name" value="HTH_RRF2_2"/>
    <property type="match status" value="1"/>
</dbReference>
<evidence type="ECO:0000313" key="1">
    <source>
        <dbReference type="EMBL" id="XCG50095.1"/>
    </source>
</evidence>
<dbReference type="InterPro" id="IPR036388">
    <property type="entry name" value="WH-like_DNA-bd_sf"/>
</dbReference>
<dbReference type="EMBL" id="CP159253">
    <property type="protein sequence ID" value="XCG50095.1"/>
    <property type="molecule type" value="Genomic_DNA"/>
</dbReference>
<proteinExistence type="predicted"/>
<dbReference type="GO" id="GO:0005829">
    <property type="term" value="C:cytosol"/>
    <property type="evidence" value="ECO:0007669"/>
    <property type="project" value="TreeGrafter"/>
</dbReference>
<dbReference type="SUPFAM" id="SSF46785">
    <property type="entry name" value="Winged helix' DNA-binding domain"/>
    <property type="match status" value="1"/>
</dbReference>
<dbReference type="RefSeq" id="WP_353642376.1">
    <property type="nucleotide sequence ID" value="NZ_CP159253.1"/>
</dbReference>
<protein>
    <submittedName>
        <fullName evidence="1">Rrf2 family transcriptional regulator</fullName>
    </submittedName>
</protein>
<gene>
    <name evidence="1" type="ORF">ABVK50_06250</name>
</gene>
<dbReference type="PANTHER" id="PTHR33221">
    <property type="entry name" value="WINGED HELIX-TURN-HELIX TRANSCRIPTIONAL REGULATOR, RRF2 FAMILY"/>
    <property type="match status" value="1"/>
</dbReference>
<reference evidence="1" key="1">
    <citation type="submission" date="2024-06" db="EMBL/GenBank/DDBJ databases">
        <title>Mesorhizobium karijinii sp. nov., a symbiont of the iconic Swainsona formosa from arid Australia.</title>
        <authorList>
            <person name="Hill Y.J."/>
            <person name="Watkin E.L.J."/>
            <person name="O'Hara G.W."/>
            <person name="Terpolilli J."/>
            <person name="Tye M.L."/>
            <person name="Kohlmeier M.G."/>
        </authorList>
    </citation>
    <scope>NUCLEOTIDE SEQUENCE</scope>
    <source>
        <strain evidence="1">WSM2240</strain>
    </source>
</reference>
<sequence>MRIDSRLSRMLHVLLHMAYHDRPLSSEQIASMLETNPVVVRRTMAGLRKAGYVRSVTGRGGGWSISCDLKTTTLLDVHRAVGGSHVFAIGVDNPHPNCAVERGVNMALKDALQKAEALLIERLGQVTLADIAVNFASLCRAGA</sequence>
<dbReference type="GO" id="GO:0003700">
    <property type="term" value="F:DNA-binding transcription factor activity"/>
    <property type="evidence" value="ECO:0007669"/>
    <property type="project" value="TreeGrafter"/>
</dbReference>
<dbReference type="PANTHER" id="PTHR33221:SF15">
    <property type="entry name" value="HTH-TYPE TRANSCRIPTIONAL REGULATOR YWGB-RELATED"/>
    <property type="match status" value="1"/>
</dbReference>
<dbReference type="AlphaFoldDB" id="A0AAU8CUU9"/>
<dbReference type="Pfam" id="PF02082">
    <property type="entry name" value="Rrf2"/>
    <property type="match status" value="1"/>
</dbReference>
<accession>A0AAU8CUU9</accession>
<name>A0AAU8CUU9_9HYPH</name>
<organism evidence="1">
    <name type="scientific">Mesorhizobium sp. WSM2240</name>
    <dbReference type="NCBI Taxonomy" id="3228851"/>
    <lineage>
        <taxon>Bacteria</taxon>
        <taxon>Pseudomonadati</taxon>
        <taxon>Pseudomonadota</taxon>
        <taxon>Alphaproteobacteria</taxon>
        <taxon>Hyphomicrobiales</taxon>
        <taxon>Phyllobacteriaceae</taxon>
        <taxon>Mesorhizobium</taxon>
    </lineage>
</organism>